<feature type="non-terminal residue" evidence="2">
    <location>
        <position position="1"/>
    </location>
</feature>
<keyword evidence="1" id="KW-1133">Transmembrane helix</keyword>
<evidence type="ECO:0000313" key="2">
    <source>
        <dbReference type="EMBL" id="GAF68508.1"/>
    </source>
</evidence>
<protein>
    <submittedName>
        <fullName evidence="2">Uncharacterized protein</fullName>
    </submittedName>
</protein>
<feature type="transmembrane region" description="Helical" evidence="1">
    <location>
        <begin position="44"/>
        <end position="70"/>
    </location>
</feature>
<name>X0RIC8_9ZZZZ</name>
<evidence type="ECO:0000256" key="1">
    <source>
        <dbReference type="SAM" id="Phobius"/>
    </source>
</evidence>
<gene>
    <name evidence="2" type="ORF">S01H1_16999</name>
</gene>
<keyword evidence="1" id="KW-0472">Membrane</keyword>
<feature type="transmembrane region" description="Helical" evidence="1">
    <location>
        <begin position="18"/>
        <end position="38"/>
    </location>
</feature>
<reference evidence="2" key="1">
    <citation type="journal article" date="2014" name="Front. Microbiol.">
        <title>High frequency of phylogenetically diverse reductive dehalogenase-homologous genes in deep subseafloor sedimentary metagenomes.</title>
        <authorList>
            <person name="Kawai M."/>
            <person name="Futagami T."/>
            <person name="Toyoda A."/>
            <person name="Takaki Y."/>
            <person name="Nishi S."/>
            <person name="Hori S."/>
            <person name="Arai W."/>
            <person name="Tsubouchi T."/>
            <person name="Morono Y."/>
            <person name="Uchiyama I."/>
            <person name="Ito T."/>
            <person name="Fujiyama A."/>
            <person name="Inagaki F."/>
            <person name="Takami H."/>
        </authorList>
    </citation>
    <scope>NUCLEOTIDE SEQUENCE</scope>
    <source>
        <strain evidence="2">Expedition CK06-06</strain>
    </source>
</reference>
<comment type="caution">
    <text evidence="2">The sequence shown here is derived from an EMBL/GenBank/DDBJ whole genome shotgun (WGS) entry which is preliminary data.</text>
</comment>
<sequence>GIAVAYFKPKTKLPHAGHVLLSVFASLFHIIMAMAGVITIQLMILSAIFIFIAVIMPCCLSDIIFPLLFVKKTK</sequence>
<organism evidence="2">
    <name type="scientific">marine sediment metagenome</name>
    <dbReference type="NCBI Taxonomy" id="412755"/>
    <lineage>
        <taxon>unclassified sequences</taxon>
        <taxon>metagenomes</taxon>
        <taxon>ecological metagenomes</taxon>
    </lineage>
</organism>
<dbReference type="AlphaFoldDB" id="X0RIC8"/>
<accession>X0RIC8</accession>
<proteinExistence type="predicted"/>
<dbReference type="EMBL" id="BARS01008978">
    <property type="protein sequence ID" value="GAF68508.1"/>
    <property type="molecule type" value="Genomic_DNA"/>
</dbReference>
<keyword evidence="1" id="KW-0812">Transmembrane</keyword>